<dbReference type="Proteomes" id="UP000291084">
    <property type="component" value="Chromosome 2"/>
</dbReference>
<gene>
    <name evidence="1" type="primary">Vigan.02G298000</name>
    <name evidence="1" type="ORF">VIGAN_02298000</name>
</gene>
<sequence>MLCKGLKECWNFSIYKTEYISFKLYEMLSSVLDEYDSSGEVGISLNNATENEGKISCKFVRLMNHILLVLLSKDCFLVDPFPVCNLAKGKWDPDNRQPLYSGFECKQCLSEMW</sequence>
<accession>A0A0S3RHA6</accession>
<organism evidence="1 2">
    <name type="scientific">Vigna angularis var. angularis</name>
    <dbReference type="NCBI Taxonomy" id="157739"/>
    <lineage>
        <taxon>Eukaryota</taxon>
        <taxon>Viridiplantae</taxon>
        <taxon>Streptophyta</taxon>
        <taxon>Embryophyta</taxon>
        <taxon>Tracheophyta</taxon>
        <taxon>Spermatophyta</taxon>
        <taxon>Magnoliopsida</taxon>
        <taxon>eudicotyledons</taxon>
        <taxon>Gunneridae</taxon>
        <taxon>Pentapetalae</taxon>
        <taxon>rosids</taxon>
        <taxon>fabids</taxon>
        <taxon>Fabales</taxon>
        <taxon>Fabaceae</taxon>
        <taxon>Papilionoideae</taxon>
        <taxon>50 kb inversion clade</taxon>
        <taxon>NPAAA clade</taxon>
        <taxon>indigoferoid/millettioid clade</taxon>
        <taxon>Phaseoleae</taxon>
        <taxon>Vigna</taxon>
    </lineage>
</organism>
<protein>
    <submittedName>
        <fullName evidence="1">Uncharacterized protein</fullName>
    </submittedName>
</protein>
<proteinExistence type="predicted"/>
<evidence type="ECO:0000313" key="1">
    <source>
        <dbReference type="EMBL" id="BAT80021.1"/>
    </source>
</evidence>
<evidence type="ECO:0000313" key="2">
    <source>
        <dbReference type="Proteomes" id="UP000291084"/>
    </source>
</evidence>
<dbReference type="EMBL" id="AP015035">
    <property type="protein sequence ID" value="BAT80021.1"/>
    <property type="molecule type" value="Genomic_DNA"/>
</dbReference>
<keyword evidence="2" id="KW-1185">Reference proteome</keyword>
<dbReference type="AlphaFoldDB" id="A0A0S3RHA6"/>
<name>A0A0S3RHA6_PHAAN</name>
<reference evidence="1 2" key="1">
    <citation type="journal article" date="2015" name="Sci. Rep.">
        <title>The power of single molecule real-time sequencing technology in the de novo assembly of a eukaryotic genome.</title>
        <authorList>
            <person name="Sakai H."/>
            <person name="Naito K."/>
            <person name="Ogiso-Tanaka E."/>
            <person name="Takahashi Y."/>
            <person name="Iseki K."/>
            <person name="Muto C."/>
            <person name="Satou K."/>
            <person name="Teruya K."/>
            <person name="Shiroma A."/>
            <person name="Shimoji M."/>
            <person name="Hirano T."/>
            <person name="Itoh T."/>
            <person name="Kaga A."/>
            <person name="Tomooka N."/>
        </authorList>
    </citation>
    <scope>NUCLEOTIDE SEQUENCE [LARGE SCALE GENOMIC DNA]</scope>
    <source>
        <strain evidence="2">cv. Shumari</strain>
    </source>
</reference>